<dbReference type="InterPro" id="IPR054173">
    <property type="entry name" value="ThiI_fer"/>
</dbReference>
<comment type="catalytic activity">
    <reaction evidence="11">
        <text>[ThiS sulfur-carrier protein]-C-terminal Gly-Gly-AMP + S-sulfanyl-L-cysteinyl-[cysteine desulfurase] + AH2 = [ThiS sulfur-carrier protein]-C-terminal-Gly-aminoethanethioate + L-cysteinyl-[cysteine desulfurase] + A + AMP + 2 H(+)</text>
        <dbReference type="Rhea" id="RHEA:43340"/>
        <dbReference type="Rhea" id="RHEA-COMP:12157"/>
        <dbReference type="Rhea" id="RHEA-COMP:12158"/>
        <dbReference type="Rhea" id="RHEA-COMP:12910"/>
        <dbReference type="Rhea" id="RHEA-COMP:19908"/>
        <dbReference type="ChEBI" id="CHEBI:13193"/>
        <dbReference type="ChEBI" id="CHEBI:15378"/>
        <dbReference type="ChEBI" id="CHEBI:17499"/>
        <dbReference type="ChEBI" id="CHEBI:29950"/>
        <dbReference type="ChEBI" id="CHEBI:61963"/>
        <dbReference type="ChEBI" id="CHEBI:90618"/>
        <dbReference type="ChEBI" id="CHEBI:232372"/>
        <dbReference type="ChEBI" id="CHEBI:456215"/>
    </reaction>
</comment>
<keyword evidence="2 11" id="KW-0963">Cytoplasm</keyword>
<evidence type="ECO:0000256" key="11">
    <source>
        <dbReference type="HAMAP-Rule" id="MF_00021"/>
    </source>
</evidence>
<dbReference type="Pfam" id="PF22025">
    <property type="entry name" value="ThiI_fer"/>
    <property type="match status" value="1"/>
</dbReference>
<keyword evidence="3 11" id="KW-0820">tRNA-binding</keyword>
<comment type="similarity">
    <text evidence="11">Belongs to the ThiI family.</text>
</comment>
<keyword evidence="6 11" id="KW-0067">ATP-binding</keyword>
<dbReference type="InterPro" id="IPR001763">
    <property type="entry name" value="Rhodanese-like_dom"/>
</dbReference>
<feature type="binding site" evidence="11">
    <location>
        <position position="299"/>
    </location>
    <ligand>
        <name>ATP</name>
        <dbReference type="ChEBI" id="CHEBI:30616"/>
    </ligand>
</feature>
<evidence type="ECO:0000256" key="10">
    <source>
        <dbReference type="ARBA" id="ARBA00023284"/>
    </source>
</evidence>
<dbReference type="NCBIfam" id="TIGR04271">
    <property type="entry name" value="ThiI_C_thiazole"/>
    <property type="match status" value="1"/>
</dbReference>
<evidence type="ECO:0000256" key="7">
    <source>
        <dbReference type="ARBA" id="ARBA00022884"/>
    </source>
</evidence>
<dbReference type="Pfam" id="PF02568">
    <property type="entry name" value="ThiI"/>
    <property type="match status" value="1"/>
</dbReference>
<feature type="binding site" evidence="11">
    <location>
        <position position="290"/>
    </location>
    <ligand>
        <name>ATP</name>
        <dbReference type="ChEBI" id="CHEBI:30616"/>
    </ligand>
</feature>
<dbReference type="EC" id="2.8.1.4" evidence="11"/>
<dbReference type="InterPro" id="IPR049961">
    <property type="entry name" value="ThiI_N"/>
</dbReference>
<dbReference type="PANTHER" id="PTHR43209:SF1">
    <property type="entry name" value="TRNA SULFURTRANSFERASE"/>
    <property type="match status" value="1"/>
</dbReference>
<feature type="binding site" evidence="11">
    <location>
        <position position="268"/>
    </location>
    <ligand>
        <name>ATP</name>
        <dbReference type="ChEBI" id="CHEBI:30616"/>
    </ligand>
</feature>
<dbReference type="InterPro" id="IPR049962">
    <property type="entry name" value="THUMP_ThiI"/>
</dbReference>
<reference evidence="14 15" key="1">
    <citation type="submission" date="2020-08" db="EMBL/GenBank/DDBJ databases">
        <title>Genomic Encyclopedia of Archaeal and Bacterial Type Strains, Phase II (KMG-II): from individual species to whole genera.</title>
        <authorList>
            <person name="Goeker M."/>
        </authorList>
    </citation>
    <scope>NUCLEOTIDE SEQUENCE [LARGE SCALE GENOMIC DNA]</scope>
    <source>
        <strain evidence="14 15">5AG</strain>
    </source>
</reference>
<dbReference type="SUPFAM" id="SSF52821">
    <property type="entry name" value="Rhodanese/Cell cycle control phosphatase"/>
    <property type="match status" value="1"/>
</dbReference>
<comment type="caution">
    <text evidence="14">The sequence shown here is derived from an EMBL/GenBank/DDBJ whole genome shotgun (WGS) entry which is preliminary data.</text>
</comment>
<sequence length="498" mass="55327">MYYLLKLFPEITIKSRSVRRHMTRCLAANVRNTLKPLDRRVTVRDGWDALHVSLPDGADETLANEVEARLTRIPGIHEIQAVSETRFTSLDEIAEAMVTPWQALIAGRRFRVSAKRRGEHGFTSADMERRIGARLLAAAPDARVDLTAPEVDVPVQVVDDRLRLIQRRLTGPGGYPLGLQGQALALISGGYDSPVAAWRMMRRGIKTHFLFFNLGGAAHEAGVREVTHHLWERYGLSHRVKFISVPFEPVVGEILRRVPDGLMGVVLKRMMVRAASRLARRARIPALVTGDAIAQVSSQTLTNLSLIDEASDLPVLRPLLTEDKQTIIDQARTLDTARFAEAMPEYCGVISRRPHTRARRHQLEAAEADFDFAILDAAIAAAETTLSHRLAAPDMVQPSPRAATVPTVDSPGELVAAEDVSVIDIRAPHEREASPLALPGVPSLAIPFYELLQQADDLPEDRRYLLYCDQGVMSRMQALHLHDRGLTHFGIYRDASPR</sequence>
<dbReference type="Proteomes" id="UP000553442">
    <property type="component" value="Unassembled WGS sequence"/>
</dbReference>
<dbReference type="GO" id="GO:0009228">
    <property type="term" value="P:thiamine biosynthetic process"/>
    <property type="evidence" value="ECO:0007669"/>
    <property type="project" value="UniProtKB-KW"/>
</dbReference>
<dbReference type="Pfam" id="PF02926">
    <property type="entry name" value="THUMP"/>
    <property type="match status" value="1"/>
</dbReference>
<dbReference type="InterPro" id="IPR014729">
    <property type="entry name" value="Rossmann-like_a/b/a_fold"/>
</dbReference>
<evidence type="ECO:0000256" key="5">
    <source>
        <dbReference type="ARBA" id="ARBA00022741"/>
    </source>
</evidence>
<evidence type="ECO:0000256" key="4">
    <source>
        <dbReference type="ARBA" id="ARBA00022679"/>
    </source>
</evidence>
<accession>A0A7W5P917</accession>
<dbReference type="GO" id="GO:0052837">
    <property type="term" value="P:thiazole biosynthetic process"/>
    <property type="evidence" value="ECO:0007669"/>
    <property type="project" value="InterPro"/>
</dbReference>
<dbReference type="Gene3D" id="3.40.250.10">
    <property type="entry name" value="Rhodanese-like domain"/>
    <property type="match status" value="1"/>
</dbReference>
<comment type="pathway">
    <text evidence="11">Cofactor biosynthesis; thiamine diphosphate biosynthesis.</text>
</comment>
<comment type="caution">
    <text evidence="11">Lacks conserved residue(s) required for the propagation of feature annotation.</text>
</comment>
<dbReference type="PROSITE" id="PS51165">
    <property type="entry name" value="THUMP"/>
    <property type="match status" value="1"/>
</dbReference>
<dbReference type="InterPro" id="IPR004114">
    <property type="entry name" value="THUMP_dom"/>
</dbReference>
<dbReference type="GO" id="GO:0002937">
    <property type="term" value="P:tRNA 4-thiouridine biosynthesis"/>
    <property type="evidence" value="ECO:0007669"/>
    <property type="project" value="TreeGrafter"/>
</dbReference>
<evidence type="ECO:0000256" key="2">
    <source>
        <dbReference type="ARBA" id="ARBA00022490"/>
    </source>
</evidence>
<keyword evidence="9" id="KW-1015">Disulfide bond</keyword>
<dbReference type="EMBL" id="JACHZF010000001">
    <property type="protein sequence ID" value="MBB3329224.1"/>
    <property type="molecule type" value="Genomic_DNA"/>
</dbReference>
<feature type="binding site" evidence="11">
    <location>
        <begin position="186"/>
        <end position="187"/>
    </location>
    <ligand>
        <name>ATP</name>
        <dbReference type="ChEBI" id="CHEBI:30616"/>
    </ligand>
</feature>
<keyword evidence="4 11" id="KW-0808">Transferase</keyword>
<dbReference type="SUPFAM" id="SSF52402">
    <property type="entry name" value="Adenine nucleotide alpha hydrolases-like"/>
    <property type="match status" value="1"/>
</dbReference>
<dbReference type="InterPro" id="IPR003720">
    <property type="entry name" value="tRNA_STrfase"/>
</dbReference>
<evidence type="ECO:0000256" key="8">
    <source>
        <dbReference type="ARBA" id="ARBA00022977"/>
    </source>
</evidence>
<protein>
    <recommendedName>
        <fullName evidence="11">tRNA sulfurtransferase</fullName>
        <ecNumber evidence="11">2.8.1.4</ecNumber>
    </recommendedName>
    <alternativeName>
        <fullName evidence="11">Sulfur carrier protein ThiS sulfurtransferase</fullName>
    </alternativeName>
    <alternativeName>
        <fullName evidence="11">Thiamine biosynthesis protein ThiI</fullName>
    </alternativeName>
    <alternativeName>
        <fullName evidence="11">tRNA 4-thiouridine synthase</fullName>
    </alternativeName>
</protein>
<comment type="subcellular location">
    <subcellularLocation>
        <location evidence="1 11">Cytoplasm</location>
    </subcellularLocation>
</comment>
<dbReference type="HAMAP" id="MF_00021">
    <property type="entry name" value="ThiI"/>
    <property type="match status" value="1"/>
</dbReference>
<organism evidence="14 15">
    <name type="scientific">Halomonas campaniensis</name>
    <dbReference type="NCBI Taxonomy" id="213554"/>
    <lineage>
        <taxon>Bacteria</taxon>
        <taxon>Pseudomonadati</taxon>
        <taxon>Pseudomonadota</taxon>
        <taxon>Gammaproteobacteria</taxon>
        <taxon>Oceanospirillales</taxon>
        <taxon>Halomonadaceae</taxon>
        <taxon>Halomonas</taxon>
    </lineage>
</organism>
<dbReference type="GO" id="GO:0005829">
    <property type="term" value="C:cytosol"/>
    <property type="evidence" value="ECO:0007669"/>
    <property type="project" value="TreeGrafter"/>
</dbReference>
<dbReference type="SMART" id="SM00981">
    <property type="entry name" value="THUMP"/>
    <property type="match status" value="1"/>
</dbReference>
<evidence type="ECO:0000256" key="3">
    <source>
        <dbReference type="ARBA" id="ARBA00022555"/>
    </source>
</evidence>
<name>A0A7W5P917_9GAMM</name>
<keyword evidence="15" id="KW-1185">Reference proteome</keyword>
<dbReference type="CDD" id="cd11716">
    <property type="entry name" value="THUMP_ThiI"/>
    <property type="match status" value="1"/>
</dbReference>
<dbReference type="UniPathway" id="UPA00060"/>
<comment type="catalytic activity">
    <reaction evidence="11">
        <text>[ThiI sulfur-carrier protein]-S-sulfanyl-L-cysteine + a uridine in tRNA + 2 reduced [2Fe-2S]-[ferredoxin] + ATP + H(+) = [ThiI sulfur-carrier protein]-L-cysteine + a 4-thiouridine in tRNA + 2 oxidized [2Fe-2S]-[ferredoxin] + AMP + diphosphate</text>
        <dbReference type="Rhea" id="RHEA:24176"/>
        <dbReference type="Rhea" id="RHEA-COMP:10000"/>
        <dbReference type="Rhea" id="RHEA-COMP:10001"/>
        <dbReference type="Rhea" id="RHEA-COMP:13337"/>
        <dbReference type="Rhea" id="RHEA-COMP:13338"/>
        <dbReference type="Rhea" id="RHEA-COMP:13339"/>
        <dbReference type="Rhea" id="RHEA-COMP:13340"/>
        <dbReference type="ChEBI" id="CHEBI:15378"/>
        <dbReference type="ChEBI" id="CHEBI:29950"/>
        <dbReference type="ChEBI" id="CHEBI:30616"/>
        <dbReference type="ChEBI" id="CHEBI:33019"/>
        <dbReference type="ChEBI" id="CHEBI:33737"/>
        <dbReference type="ChEBI" id="CHEBI:33738"/>
        <dbReference type="ChEBI" id="CHEBI:61963"/>
        <dbReference type="ChEBI" id="CHEBI:65315"/>
        <dbReference type="ChEBI" id="CHEBI:136798"/>
        <dbReference type="ChEBI" id="CHEBI:456215"/>
        <dbReference type="EC" id="2.8.1.4"/>
    </reaction>
</comment>
<evidence type="ECO:0000313" key="14">
    <source>
        <dbReference type="EMBL" id="MBB3329224.1"/>
    </source>
</evidence>
<dbReference type="NCBIfam" id="TIGR00342">
    <property type="entry name" value="tRNA uracil 4-sulfurtransferase ThiI"/>
    <property type="match status" value="1"/>
</dbReference>
<keyword evidence="10" id="KW-0676">Redox-active center</keyword>
<comment type="function">
    <text evidence="11">Catalyzes the ATP-dependent transfer of a sulfur to tRNA to produce 4-thiouridine in position 8 of tRNAs, which functions as a near-UV photosensor. Also catalyzes the transfer of sulfur to the sulfur carrier protein ThiS, forming ThiS-thiocarboxylate. This is a step in the synthesis of thiazole, in the thiamine biosynthesis pathway. The sulfur is donated as persulfide by IscS.</text>
</comment>
<dbReference type="GO" id="GO:0004810">
    <property type="term" value="F:CCA tRNA nucleotidyltransferase activity"/>
    <property type="evidence" value="ECO:0007669"/>
    <property type="project" value="InterPro"/>
</dbReference>
<evidence type="ECO:0000256" key="1">
    <source>
        <dbReference type="ARBA" id="ARBA00004496"/>
    </source>
</evidence>
<dbReference type="GO" id="GO:0009229">
    <property type="term" value="P:thiamine diphosphate biosynthetic process"/>
    <property type="evidence" value="ECO:0007669"/>
    <property type="project" value="UniProtKB-UniRule"/>
</dbReference>
<dbReference type="AlphaFoldDB" id="A0A7W5P917"/>
<gene>
    <name evidence="11" type="primary">thiI</name>
    <name evidence="14" type="ORF">BDK63_000060</name>
</gene>
<feature type="domain" description="Rhodanese" evidence="12">
    <location>
        <begin position="416"/>
        <end position="495"/>
    </location>
</feature>
<dbReference type="InterPro" id="IPR020536">
    <property type="entry name" value="ThiI_AANH"/>
</dbReference>
<dbReference type="GO" id="GO:0005524">
    <property type="term" value="F:ATP binding"/>
    <property type="evidence" value="ECO:0007669"/>
    <property type="project" value="UniProtKB-UniRule"/>
</dbReference>
<dbReference type="SUPFAM" id="SSF143437">
    <property type="entry name" value="THUMP domain-like"/>
    <property type="match status" value="1"/>
</dbReference>
<dbReference type="PANTHER" id="PTHR43209">
    <property type="entry name" value="TRNA SULFURTRANSFERASE"/>
    <property type="match status" value="1"/>
</dbReference>
<evidence type="ECO:0000259" key="12">
    <source>
        <dbReference type="PROSITE" id="PS50206"/>
    </source>
</evidence>
<evidence type="ECO:0000256" key="6">
    <source>
        <dbReference type="ARBA" id="ARBA00022840"/>
    </source>
</evidence>
<dbReference type="Gene3D" id="3.30.2130.30">
    <property type="match status" value="1"/>
</dbReference>
<feature type="active site" description="Cysteine persulfide intermediate" evidence="11">
    <location>
        <position position="468"/>
    </location>
</feature>
<dbReference type="GO" id="GO:0000049">
    <property type="term" value="F:tRNA binding"/>
    <property type="evidence" value="ECO:0007669"/>
    <property type="project" value="UniProtKB-UniRule"/>
</dbReference>
<proteinExistence type="inferred from homology"/>
<dbReference type="InterPro" id="IPR050102">
    <property type="entry name" value="tRNA_sulfurtransferase_ThiI"/>
</dbReference>
<dbReference type="GO" id="GO:0140741">
    <property type="term" value="F:tRNA-uracil-4 sulfurtransferase activity"/>
    <property type="evidence" value="ECO:0007669"/>
    <property type="project" value="UniProtKB-EC"/>
</dbReference>
<dbReference type="RefSeq" id="WP_183329314.1">
    <property type="nucleotide sequence ID" value="NZ_JACHZF010000001.1"/>
</dbReference>
<evidence type="ECO:0000256" key="9">
    <source>
        <dbReference type="ARBA" id="ARBA00023157"/>
    </source>
</evidence>
<dbReference type="InterPro" id="IPR036873">
    <property type="entry name" value="Rhodanese-like_dom_sf"/>
</dbReference>
<dbReference type="CDD" id="cd00158">
    <property type="entry name" value="RHOD"/>
    <property type="match status" value="1"/>
</dbReference>
<dbReference type="InterPro" id="IPR026340">
    <property type="entry name" value="THII_Thiazole_biosynth_dom"/>
</dbReference>
<keyword evidence="8 11" id="KW-0784">Thiamine biosynthesis</keyword>
<keyword evidence="7 11" id="KW-0694">RNA-binding</keyword>
<evidence type="ECO:0000259" key="13">
    <source>
        <dbReference type="PROSITE" id="PS51165"/>
    </source>
</evidence>
<evidence type="ECO:0000313" key="15">
    <source>
        <dbReference type="Proteomes" id="UP000553442"/>
    </source>
</evidence>
<dbReference type="PROSITE" id="PS50206">
    <property type="entry name" value="RHODANESE_3"/>
    <property type="match status" value="1"/>
</dbReference>
<feature type="domain" description="THUMP" evidence="13">
    <location>
        <begin position="64"/>
        <end position="168"/>
    </location>
</feature>
<keyword evidence="5 11" id="KW-0547">Nucleotide-binding</keyword>
<dbReference type="Gene3D" id="3.40.50.620">
    <property type="entry name" value="HUPs"/>
    <property type="match status" value="1"/>
</dbReference>